<feature type="coiled-coil region" evidence="1">
    <location>
        <begin position="116"/>
        <end position="194"/>
    </location>
</feature>
<keyword evidence="1" id="KW-0175">Coiled coil</keyword>
<proteinExistence type="predicted"/>
<evidence type="ECO:0000313" key="2">
    <source>
        <dbReference type="EMBL" id="MCY1141759.1"/>
    </source>
</evidence>
<sequence>MSDKQLIGRVKVSATGGPIESTTLVLPVTSLVQKAKPVAAEAENPPPDKALEVLTLAQRTAAAHVNDAAAQARRMVADAEARVQQMDRDARARADQIRAEAETVLFEARNAAARSSEDAQEKATEIRRKAEMALADARAEAEKIVAAGRDQAEQLRRQAEQRYEDAVGGLSIKREALQKQVENLESFNADYRRQLASFVQKQMRALWTEQPDLTNAVEDETPG</sequence>
<dbReference type="RefSeq" id="WP_267566161.1">
    <property type="nucleotide sequence ID" value="NZ_JAPNTZ010000010.1"/>
</dbReference>
<evidence type="ECO:0000256" key="1">
    <source>
        <dbReference type="SAM" id="Coils"/>
    </source>
</evidence>
<organism evidence="2 3">
    <name type="scientific">Paractinoplanes pyxinae</name>
    <dbReference type="NCBI Taxonomy" id="2997416"/>
    <lineage>
        <taxon>Bacteria</taxon>
        <taxon>Bacillati</taxon>
        <taxon>Actinomycetota</taxon>
        <taxon>Actinomycetes</taxon>
        <taxon>Micromonosporales</taxon>
        <taxon>Micromonosporaceae</taxon>
        <taxon>Paractinoplanes</taxon>
    </lineage>
</organism>
<comment type="caution">
    <text evidence="2">The sequence shown here is derived from an EMBL/GenBank/DDBJ whole genome shotgun (WGS) entry which is preliminary data.</text>
</comment>
<dbReference type="InterPro" id="IPR007793">
    <property type="entry name" value="DivIVA_fam"/>
</dbReference>
<dbReference type="PANTHER" id="PTHR35794:SF2">
    <property type="entry name" value="CELL DIVISION PROTEIN DIVIVA"/>
    <property type="match status" value="1"/>
</dbReference>
<dbReference type="Proteomes" id="UP001151002">
    <property type="component" value="Unassembled WGS sequence"/>
</dbReference>
<accession>A0ABT4B5H9</accession>
<gene>
    <name evidence="2" type="ORF">OWR29_27495</name>
</gene>
<keyword evidence="3" id="KW-1185">Reference proteome</keyword>
<protein>
    <submittedName>
        <fullName evidence="2">Uncharacterized protein</fullName>
    </submittedName>
</protein>
<evidence type="ECO:0000313" key="3">
    <source>
        <dbReference type="Proteomes" id="UP001151002"/>
    </source>
</evidence>
<dbReference type="EMBL" id="JAPNTZ010000010">
    <property type="protein sequence ID" value="MCY1141759.1"/>
    <property type="molecule type" value="Genomic_DNA"/>
</dbReference>
<dbReference type="PANTHER" id="PTHR35794">
    <property type="entry name" value="CELL DIVISION PROTEIN DIVIVA"/>
    <property type="match status" value="1"/>
</dbReference>
<reference evidence="2" key="1">
    <citation type="submission" date="2022-11" db="EMBL/GenBank/DDBJ databases">
        <authorList>
            <person name="Somphong A."/>
            <person name="Phongsopitanun W."/>
        </authorList>
    </citation>
    <scope>NUCLEOTIDE SEQUENCE</scope>
    <source>
        <strain evidence="2">Pm04-4</strain>
    </source>
</reference>
<name>A0ABT4B5H9_9ACTN</name>
<feature type="coiled-coil region" evidence="1">
    <location>
        <begin position="62"/>
        <end position="89"/>
    </location>
</feature>